<feature type="compositionally biased region" description="Basic and acidic residues" evidence="2">
    <location>
        <begin position="67"/>
        <end position="109"/>
    </location>
</feature>
<dbReference type="CDD" id="cd06257">
    <property type="entry name" value="DnaJ"/>
    <property type="match status" value="1"/>
</dbReference>
<dbReference type="InterPro" id="IPR051938">
    <property type="entry name" value="Apopto_cytoskel_mod"/>
</dbReference>
<dbReference type="EMBL" id="JAGTJS010000028">
    <property type="protein sequence ID" value="KAH7232632.1"/>
    <property type="molecule type" value="Genomic_DNA"/>
</dbReference>
<dbReference type="InterPro" id="IPR036869">
    <property type="entry name" value="J_dom_sf"/>
</dbReference>
<dbReference type="InterPro" id="IPR001623">
    <property type="entry name" value="DnaJ_domain"/>
</dbReference>
<dbReference type="PROSITE" id="PS50076">
    <property type="entry name" value="DNAJ_2"/>
    <property type="match status" value="1"/>
</dbReference>
<dbReference type="SMART" id="SM00271">
    <property type="entry name" value="DnaJ"/>
    <property type="match status" value="1"/>
</dbReference>
<reference evidence="4" key="1">
    <citation type="journal article" date="2021" name="Nat. Commun.">
        <title>Genetic determinants of endophytism in the Arabidopsis root mycobiome.</title>
        <authorList>
            <person name="Mesny F."/>
            <person name="Miyauchi S."/>
            <person name="Thiergart T."/>
            <person name="Pickel B."/>
            <person name="Atanasova L."/>
            <person name="Karlsson M."/>
            <person name="Huettel B."/>
            <person name="Barry K.W."/>
            <person name="Haridas S."/>
            <person name="Chen C."/>
            <person name="Bauer D."/>
            <person name="Andreopoulos W."/>
            <person name="Pangilinan J."/>
            <person name="LaButti K."/>
            <person name="Riley R."/>
            <person name="Lipzen A."/>
            <person name="Clum A."/>
            <person name="Drula E."/>
            <person name="Henrissat B."/>
            <person name="Kohler A."/>
            <person name="Grigoriev I.V."/>
            <person name="Martin F.M."/>
            <person name="Hacquard S."/>
        </authorList>
    </citation>
    <scope>NUCLEOTIDE SEQUENCE</scope>
    <source>
        <strain evidence="4">FSSC 5 MPI-SDFR-AT-0091</strain>
    </source>
</reference>
<dbReference type="Proteomes" id="UP000736672">
    <property type="component" value="Unassembled WGS sequence"/>
</dbReference>
<dbReference type="PANTHER" id="PTHR44145">
    <property type="entry name" value="DNAJ HOMOLOG SUBFAMILY A MEMBER 3, MITOCHONDRIAL"/>
    <property type="match status" value="1"/>
</dbReference>
<dbReference type="Pfam" id="PF00226">
    <property type="entry name" value="DnaJ"/>
    <property type="match status" value="1"/>
</dbReference>
<dbReference type="AlphaFoldDB" id="A0A9P9JPE5"/>
<evidence type="ECO:0000256" key="2">
    <source>
        <dbReference type="SAM" id="MobiDB-lite"/>
    </source>
</evidence>
<protein>
    <recommendedName>
        <fullName evidence="3">J domain-containing protein</fullName>
    </recommendedName>
</protein>
<evidence type="ECO:0000256" key="1">
    <source>
        <dbReference type="ARBA" id="ARBA00023186"/>
    </source>
</evidence>
<evidence type="ECO:0000313" key="4">
    <source>
        <dbReference type="EMBL" id="KAH7232632.1"/>
    </source>
</evidence>
<keyword evidence="5" id="KW-1185">Reference proteome</keyword>
<name>A0A9P9JPE5_FUSSL</name>
<dbReference type="SUPFAM" id="SSF46565">
    <property type="entry name" value="Chaperone J-domain"/>
    <property type="match status" value="1"/>
</dbReference>
<accession>A0A9P9JPE5</accession>
<gene>
    <name evidence="4" type="ORF">B0J15DRAFT_408946</name>
</gene>
<evidence type="ECO:0000259" key="3">
    <source>
        <dbReference type="PROSITE" id="PS50076"/>
    </source>
</evidence>
<organism evidence="4 5">
    <name type="scientific">Fusarium solani</name>
    <name type="common">Filamentous fungus</name>
    <dbReference type="NCBI Taxonomy" id="169388"/>
    <lineage>
        <taxon>Eukaryota</taxon>
        <taxon>Fungi</taxon>
        <taxon>Dikarya</taxon>
        <taxon>Ascomycota</taxon>
        <taxon>Pezizomycotina</taxon>
        <taxon>Sordariomycetes</taxon>
        <taxon>Hypocreomycetidae</taxon>
        <taxon>Hypocreales</taxon>
        <taxon>Nectriaceae</taxon>
        <taxon>Fusarium</taxon>
        <taxon>Fusarium solani species complex</taxon>
    </lineage>
</organism>
<proteinExistence type="predicted"/>
<dbReference type="Gene3D" id="1.10.287.110">
    <property type="entry name" value="DnaJ domain"/>
    <property type="match status" value="1"/>
</dbReference>
<feature type="compositionally biased region" description="Basic and acidic residues" evidence="2">
    <location>
        <begin position="127"/>
        <end position="168"/>
    </location>
</feature>
<feature type="compositionally biased region" description="Polar residues" evidence="2">
    <location>
        <begin position="47"/>
        <end position="59"/>
    </location>
</feature>
<feature type="domain" description="J" evidence="3">
    <location>
        <begin position="6"/>
        <end position="78"/>
    </location>
</feature>
<dbReference type="PRINTS" id="PR00625">
    <property type="entry name" value="JDOMAIN"/>
</dbReference>
<feature type="region of interest" description="Disordered" evidence="2">
    <location>
        <begin position="127"/>
        <end position="191"/>
    </location>
</feature>
<sequence>MDEDADYYRILEIDDSADEVTIKQKVKANYKRLARKHHPDKNPGDENATTRFQKLSQIQHAFDVLSDDIKRKQYDEGRAGHNRETAAREAREAEQQQRNRQQQYDRQRRQQEYQRWQEEEQQREEQQQREEEARRQREEERQRDEQRRQDEKRQQDEQQRAWERHQAQEEAESQPDPGVGQPEYPKPTASTPMSRLFESIRSNWTPTFWWWLLGFILVWIAWCLRGNSTPGEAPRESPLPAPLDEMLTELRIGPSLAEVQVGFTENHNLPYELQLMEHVVGRLINPLDHPSLVGQYWDYSAGAVDGVVEVYVVINRLMAEVEQTIEAAVFQLEGMISPQPPFYYRLIGAHTTTSSRRMDKGARQVLLPMADSIYETLDKALMILRTTEHSLGMLLGTLDNVVISIDGASIRDRYHEQEDKYPGEELVTVNTWERIFSQLSPALSDRSATGPAYFYGDARQARERILSAEATMMALQNRLLAFQRALQAAPLTTIENTLEVCTRALHIDWEELRVSQSYARRKQKERRRERRLVMSFFSAYRSHRIG</sequence>
<dbReference type="OrthoDB" id="10250354at2759"/>
<dbReference type="PANTHER" id="PTHR44145:SF3">
    <property type="entry name" value="DNAJ HOMOLOG SUBFAMILY A MEMBER 3, MITOCHONDRIAL"/>
    <property type="match status" value="1"/>
</dbReference>
<feature type="region of interest" description="Disordered" evidence="2">
    <location>
        <begin position="32"/>
        <end position="109"/>
    </location>
</feature>
<keyword evidence="1" id="KW-0143">Chaperone</keyword>
<comment type="caution">
    <text evidence="4">The sequence shown here is derived from an EMBL/GenBank/DDBJ whole genome shotgun (WGS) entry which is preliminary data.</text>
</comment>
<evidence type="ECO:0000313" key="5">
    <source>
        <dbReference type="Proteomes" id="UP000736672"/>
    </source>
</evidence>